<evidence type="ECO:0000259" key="5">
    <source>
        <dbReference type="PROSITE" id="PS00799"/>
    </source>
</evidence>
<dbReference type="SUPFAM" id="SSF57277">
    <property type="entry name" value="Granulin repeat"/>
    <property type="match status" value="2"/>
</dbReference>
<dbReference type="Gene3D" id="2.10.25.160">
    <property type="entry name" value="Granulin"/>
    <property type="match status" value="2"/>
</dbReference>
<evidence type="ECO:0000256" key="3">
    <source>
        <dbReference type="ARBA" id="ARBA00022525"/>
    </source>
</evidence>
<evidence type="ECO:0000256" key="4">
    <source>
        <dbReference type="ARBA" id="ARBA00023157"/>
    </source>
</evidence>
<dbReference type="EMBL" id="JQ743626">
    <property type="protein sequence ID" value="AFM22703.1"/>
    <property type="molecule type" value="mRNA"/>
</dbReference>
<dbReference type="AlphaFoldDB" id="I4BZJ6"/>
<evidence type="ECO:0000256" key="1">
    <source>
        <dbReference type="ARBA" id="ARBA00004613"/>
    </source>
</evidence>
<organism evidence="6">
    <name type="scientific">Ciona savignyi</name>
    <name type="common">Pacific transparent sea squirt</name>
    <dbReference type="NCBI Taxonomy" id="51511"/>
    <lineage>
        <taxon>Eukaryota</taxon>
        <taxon>Metazoa</taxon>
        <taxon>Chordata</taxon>
        <taxon>Tunicata</taxon>
        <taxon>Ascidiacea</taxon>
        <taxon>Phlebobranchia</taxon>
        <taxon>Cionidae</taxon>
        <taxon>Ciona</taxon>
    </lineage>
</organism>
<dbReference type="PANTHER" id="PTHR12274:SF3">
    <property type="entry name" value="PROGRANULIN"/>
    <property type="match status" value="1"/>
</dbReference>
<comment type="similarity">
    <text evidence="2">Belongs to the granulin family.</text>
</comment>
<feature type="domain" description="Granulins" evidence="5">
    <location>
        <begin position="36"/>
        <end position="49"/>
    </location>
</feature>
<dbReference type="InterPro" id="IPR037277">
    <property type="entry name" value="Granulin_sf"/>
</dbReference>
<keyword evidence="3" id="KW-0964">Secreted</keyword>
<protein>
    <submittedName>
        <fullName evidence="6">Progranulin 1</fullName>
    </submittedName>
</protein>
<keyword evidence="4" id="KW-1015">Disulfide bond</keyword>
<dbReference type="Pfam" id="PF00396">
    <property type="entry name" value="Granulin"/>
    <property type="match status" value="2"/>
</dbReference>
<evidence type="ECO:0000313" key="6">
    <source>
        <dbReference type="EMBL" id="AFM22703.1"/>
    </source>
</evidence>
<proteinExistence type="evidence at transcript level"/>
<dbReference type="GO" id="GO:0005576">
    <property type="term" value="C:extracellular region"/>
    <property type="evidence" value="ECO:0007669"/>
    <property type="project" value="UniProtKB-SubCell"/>
</dbReference>
<name>I4BZJ6_CIOSA</name>
<dbReference type="InterPro" id="IPR000118">
    <property type="entry name" value="Granulin"/>
</dbReference>
<sequence>MVVCPDGQSECPDGNTCCKLASGQYGCCPQPNAVCCSDHIHCCPEGYTCNVGGGTCVKQSNSEILPWFTKTDSLAINSGMVVCPDGQSECPDGNTCCKLASGQYGCCPQPNAVCCSDHIHCCPEGYTCNVGGGTCVKQSNSQMLVEMLQATVGVEKLRFSPNAEVFGENPNEI</sequence>
<dbReference type="InterPro" id="IPR039036">
    <property type="entry name" value="Granulin_fam"/>
</dbReference>
<reference evidence="6" key="2">
    <citation type="journal article" date="2013" name="Biochimie">
        <title>Cloning, characterization and expression of a cDNA encoding a granulin-like polypeptide in Ciona savignyi.</title>
        <authorList>
            <person name="Zhao J."/>
            <person name="Wei J."/>
            <person name="Liu M."/>
            <person name="Xiao L."/>
            <person name="Wu N."/>
            <person name="Liu G."/>
            <person name="Huang H."/>
            <person name="Zhang Y."/>
            <person name="Zheng L."/>
            <person name="Lin X."/>
        </authorList>
    </citation>
    <scope>NUCLEOTIDE SEQUENCE</scope>
</reference>
<feature type="domain" description="Granulins" evidence="5">
    <location>
        <begin position="115"/>
        <end position="128"/>
    </location>
</feature>
<comment type="subcellular location">
    <subcellularLocation>
        <location evidence="1">Secreted</location>
    </subcellularLocation>
</comment>
<evidence type="ECO:0000256" key="2">
    <source>
        <dbReference type="ARBA" id="ARBA00010093"/>
    </source>
</evidence>
<dbReference type="PROSITE" id="PS00799">
    <property type="entry name" value="GRANULINS"/>
    <property type="match status" value="2"/>
</dbReference>
<reference evidence="6" key="1">
    <citation type="submission" date="2012-03" db="EMBL/GenBank/DDBJ databases">
        <title>Cloning and expression of a novel pepitides PCI5931 from Ciona savignyi and its Inhibitory Effects on HeLa Cells.</title>
        <authorList>
            <person name="Jin Z."/>
            <person name="Jian T.W."/>
            <person name="Ting T.H."/>
            <person name="Ming L."/>
            <person name="Ning W."/>
            <person name="Lin X."/>
            <person name="Xiu K.L."/>
        </authorList>
    </citation>
    <scope>NUCLEOTIDE SEQUENCE</scope>
</reference>
<dbReference type="PANTHER" id="PTHR12274">
    <property type="entry name" value="GRANULIN"/>
    <property type="match status" value="1"/>
</dbReference>
<accession>I4BZJ6</accession>
<dbReference type="SMART" id="SM00277">
    <property type="entry name" value="GRAN"/>
    <property type="match status" value="2"/>
</dbReference>
<dbReference type="FunFam" id="2.10.25.160:FF:000001">
    <property type="entry name" value="Granulin precursor"/>
    <property type="match status" value="2"/>
</dbReference>